<name>A0ABZ1SL40_9ACTN</name>
<protein>
    <submittedName>
        <fullName evidence="2">Sugar nucleotide-binding protein</fullName>
    </submittedName>
</protein>
<dbReference type="EMBL" id="CP108085">
    <property type="protein sequence ID" value="WUP72407.1"/>
    <property type="molecule type" value="Genomic_DNA"/>
</dbReference>
<dbReference type="Gene3D" id="3.40.50.720">
    <property type="entry name" value="NAD(P)-binding Rossmann-like Domain"/>
    <property type="match status" value="1"/>
</dbReference>
<dbReference type="InterPro" id="IPR036291">
    <property type="entry name" value="NAD(P)-bd_dom_sf"/>
</dbReference>
<dbReference type="Proteomes" id="UP001432011">
    <property type="component" value="Chromosome"/>
</dbReference>
<dbReference type="PANTHER" id="PTHR43242">
    <property type="entry name" value="NAD(P)-BINDING ROSSMANN-FOLD SUPERFAMILY PROTEIN"/>
    <property type="match status" value="1"/>
</dbReference>
<dbReference type="InterPro" id="IPR029903">
    <property type="entry name" value="RmlD-like-bd"/>
</dbReference>
<dbReference type="Pfam" id="PF04321">
    <property type="entry name" value="RmlD_sub_bind"/>
    <property type="match status" value="1"/>
</dbReference>
<keyword evidence="3" id="KW-1185">Reference proteome</keyword>
<reference evidence="2" key="1">
    <citation type="submission" date="2022-10" db="EMBL/GenBank/DDBJ databases">
        <title>The complete genomes of actinobacterial strains from the NBC collection.</title>
        <authorList>
            <person name="Joergensen T.S."/>
            <person name="Alvarez Arevalo M."/>
            <person name="Sterndorff E.B."/>
            <person name="Faurdal D."/>
            <person name="Vuksanovic O."/>
            <person name="Mourched A.-S."/>
            <person name="Charusanti P."/>
            <person name="Shaw S."/>
            <person name="Blin K."/>
            <person name="Weber T."/>
        </authorList>
    </citation>
    <scope>NUCLEOTIDE SEQUENCE</scope>
    <source>
        <strain evidence="2">NBC_00254</strain>
    </source>
</reference>
<feature type="domain" description="RmlD-like substrate binding" evidence="1">
    <location>
        <begin position="1"/>
        <end position="278"/>
    </location>
</feature>
<evidence type="ECO:0000313" key="3">
    <source>
        <dbReference type="Proteomes" id="UP001432011"/>
    </source>
</evidence>
<evidence type="ECO:0000313" key="2">
    <source>
        <dbReference type="EMBL" id="WUP72407.1"/>
    </source>
</evidence>
<sequence length="290" mass="29671">MRILIVGGSGFLGSELVRQAAAEGHAVAATWRTRPGTAAGADWLPLDVRDRTAVLDLIGAFGPDVVVNTASGGNMASGGNTASGGSDWVTTAVGAAHVAVASAAHGARLVHVSSDAVFSGEAVTYAEDRVPDPVTPYGAAKAAGEAAVQAITPTAVIARTSLIIGDGGSGHERLVHGLASGGVKGMLFTDDVRCPVHVRDLAAALLELASSDRAGVHHAAGADAVSRYELGCLVARRDGIDPARLPYGRRADTGLRGPLDVRLDCGLTQRHLTTRLRGAREFLAQPRIST</sequence>
<evidence type="ECO:0000259" key="1">
    <source>
        <dbReference type="Pfam" id="PF04321"/>
    </source>
</evidence>
<organism evidence="2 3">
    <name type="scientific">Microbispora hainanensis</name>
    <dbReference type="NCBI Taxonomy" id="568844"/>
    <lineage>
        <taxon>Bacteria</taxon>
        <taxon>Bacillati</taxon>
        <taxon>Actinomycetota</taxon>
        <taxon>Actinomycetes</taxon>
        <taxon>Streptosporangiales</taxon>
        <taxon>Streptosporangiaceae</taxon>
        <taxon>Microbispora</taxon>
    </lineage>
</organism>
<dbReference type="SUPFAM" id="SSF51735">
    <property type="entry name" value="NAD(P)-binding Rossmann-fold domains"/>
    <property type="match status" value="1"/>
</dbReference>
<gene>
    <name evidence="2" type="ORF">OG913_23580</name>
</gene>
<accession>A0ABZ1SL40</accession>
<dbReference type="PANTHER" id="PTHR43242:SF1">
    <property type="entry name" value="NAD(P)-BINDING ROSSMANN-FOLD SUPERFAMILY PROTEIN"/>
    <property type="match status" value="1"/>
</dbReference>
<proteinExistence type="predicted"/>
<dbReference type="RefSeq" id="WP_328708438.1">
    <property type="nucleotide sequence ID" value="NZ_CP108085.1"/>
</dbReference>